<organism evidence="3 4">
    <name type="scientific">Microbacterium paludicola</name>
    <dbReference type="NCBI Taxonomy" id="300019"/>
    <lineage>
        <taxon>Bacteria</taxon>
        <taxon>Bacillati</taxon>
        <taxon>Actinomycetota</taxon>
        <taxon>Actinomycetes</taxon>
        <taxon>Micrococcales</taxon>
        <taxon>Microbacteriaceae</taxon>
        <taxon>Microbacterium</taxon>
    </lineage>
</organism>
<gene>
    <name evidence="3" type="ORF">E4U02_07660</name>
</gene>
<dbReference type="OrthoDB" id="5081514at2"/>
<comment type="caution">
    <text evidence="3">The sequence shown here is derived from an EMBL/GenBank/DDBJ whole genome shotgun (WGS) entry which is preliminary data.</text>
</comment>
<proteinExistence type="predicted"/>
<evidence type="ECO:0000313" key="4">
    <source>
        <dbReference type="Proteomes" id="UP000298358"/>
    </source>
</evidence>
<feature type="coiled-coil region" evidence="1">
    <location>
        <begin position="27"/>
        <end position="54"/>
    </location>
</feature>
<dbReference type="AlphaFoldDB" id="A0A4Y9FWX2"/>
<reference evidence="3 4" key="1">
    <citation type="submission" date="2019-03" db="EMBL/GenBank/DDBJ databases">
        <title>Diversity of the mouse oral microbiome.</title>
        <authorList>
            <person name="Joseph S."/>
            <person name="Aduse-Opoku J."/>
            <person name="Curtis M."/>
            <person name="Wade W."/>
            <person name="Hashim A."/>
        </authorList>
    </citation>
    <scope>NUCLEOTIDE SEQUENCE [LARGE SCALE GENOMIC DNA]</scope>
    <source>
        <strain evidence="3 4">P1012</strain>
    </source>
</reference>
<keyword evidence="4" id="KW-1185">Reference proteome</keyword>
<evidence type="ECO:0000256" key="1">
    <source>
        <dbReference type="SAM" id="Coils"/>
    </source>
</evidence>
<evidence type="ECO:0000256" key="2">
    <source>
        <dbReference type="SAM" id="MobiDB-lite"/>
    </source>
</evidence>
<dbReference type="EMBL" id="SPQB01000014">
    <property type="protein sequence ID" value="TFU33083.1"/>
    <property type="molecule type" value="Genomic_DNA"/>
</dbReference>
<feature type="compositionally biased region" description="Basic residues" evidence="2">
    <location>
        <begin position="113"/>
        <end position="122"/>
    </location>
</feature>
<evidence type="ECO:0000313" key="3">
    <source>
        <dbReference type="EMBL" id="TFU33083.1"/>
    </source>
</evidence>
<name>A0A4Y9FWX2_9MICO</name>
<sequence length="294" mass="32175">MLEAGKRHPGYSWLDEQHVDGLDEVSAAQWMEQLEEYRAALDEHVRQLDAWKRDRLIRMRALSAAQRQLAQARVAESTGLTLGGAIPAAVAAAAAAYEQAAAEAAQLSDKPAAPRKPRRPKKGTAATGSRVLQPHGTNACRARGCDRPECIEAGRAYYREWLANRRRQKIPAEIHGSAYGYQLGCHDRDACPAEISCADASLAEERRRRRAAGIPEQAPRVPADPVREHVRALMAAGMALYTIATTAEVSMSGLKTLLYGRSGARKGEYPTTIEQRKAERVLALPLPHTRAKTA</sequence>
<feature type="region of interest" description="Disordered" evidence="2">
    <location>
        <begin position="104"/>
        <end position="138"/>
    </location>
</feature>
<dbReference type="Proteomes" id="UP000298358">
    <property type="component" value="Unassembled WGS sequence"/>
</dbReference>
<dbReference type="RefSeq" id="WP_135114261.1">
    <property type="nucleotide sequence ID" value="NZ_JADGLL010000014.1"/>
</dbReference>
<protein>
    <submittedName>
        <fullName evidence="3">Uncharacterized protein</fullName>
    </submittedName>
</protein>
<keyword evidence="1" id="KW-0175">Coiled coil</keyword>
<accession>A0A4Y9FWX2</accession>